<dbReference type="InterPro" id="IPR035927">
    <property type="entry name" value="DUSP-like_sf"/>
</dbReference>
<dbReference type="InterPro" id="IPR000210">
    <property type="entry name" value="BTB/POZ_dom"/>
</dbReference>
<dbReference type="dictyBase" id="DDB_G0274961"/>
<comment type="caution">
    <text evidence="3">The sequence shown here is derived from an EMBL/GenBank/DDBJ whole genome shotgun (WGS) entry which is preliminary data.</text>
</comment>
<dbReference type="Gene3D" id="3.30.2230.10">
    <property type="entry name" value="DUSP-like"/>
    <property type="match status" value="1"/>
</dbReference>
<feature type="region of interest" description="Disordered" evidence="1">
    <location>
        <begin position="138"/>
        <end position="164"/>
    </location>
</feature>
<dbReference type="PaxDb" id="44689-DDB0217570"/>
<sequence length="404" mass="47210">MFKILFGFIPSIIKTFSNFKNMNDIYQNLQHQQKNVSLFHLGHWVRIKVGGQPFIVRRKTLNKYSDSILSGIAHDDKITTKTITEILSKPSSMFENMFDDNQPPPPLPNNKNSKPPPTSENELKSIKKQDLEYQETHKNLPTIVETTTSESSSSSSNNKNEVEEQIEIEKKKYYNNIHNLQSGVNFQHGENDEFETSINNETGEKKFKFEKDHDGFYLIDRDPVYFNVILNFLRTGVITIPPSLDIKCLIADSKFYRLNELELFLNDRVLEERRNLERLEILKNEFNQVSSSINNKVNNSTNEIYFILPMNWFVEWKRFIDGSNLPPTSNIVTTSFFKTIDGLPIHQLKDNLQLDSDYICISKETFLAFNKFYKMVGPIIMRQTKNIYDNPPYQFLSSKIWNIK</sequence>
<feature type="region of interest" description="Disordered" evidence="1">
    <location>
        <begin position="94"/>
        <end position="124"/>
    </location>
</feature>
<gene>
    <name evidence="3" type="ORF">DDB_G0274961</name>
</gene>
<dbReference type="InterPro" id="IPR006615">
    <property type="entry name" value="Pept_C19_DUSP"/>
</dbReference>
<protein>
    <recommendedName>
        <fullName evidence="2">DUSP domain-containing protein</fullName>
    </recommendedName>
</protein>
<evidence type="ECO:0000313" key="3">
    <source>
        <dbReference type="EMBL" id="EAL70373.1"/>
    </source>
</evidence>
<dbReference type="GO" id="GO:0005737">
    <property type="term" value="C:cytoplasm"/>
    <property type="evidence" value="ECO:0000318"/>
    <property type="project" value="GO_Central"/>
</dbReference>
<dbReference type="GO" id="GO:0097602">
    <property type="term" value="F:cullin family protein binding"/>
    <property type="evidence" value="ECO:0000318"/>
    <property type="project" value="GO_Central"/>
</dbReference>
<accession>Q554U6</accession>
<dbReference type="PROSITE" id="PS51283">
    <property type="entry name" value="DUSP"/>
    <property type="match status" value="1"/>
</dbReference>
<dbReference type="RefSeq" id="XP_644227.1">
    <property type="nucleotide sequence ID" value="XM_639135.1"/>
</dbReference>
<evidence type="ECO:0000259" key="2">
    <source>
        <dbReference type="PROSITE" id="PS51283"/>
    </source>
</evidence>
<dbReference type="SMART" id="SM00225">
    <property type="entry name" value="BTB"/>
    <property type="match status" value="1"/>
</dbReference>
<evidence type="ECO:0000313" key="4">
    <source>
        <dbReference type="Proteomes" id="UP000002195"/>
    </source>
</evidence>
<dbReference type="EMBL" id="AAFI02000012">
    <property type="protein sequence ID" value="EAL70373.1"/>
    <property type="molecule type" value="Genomic_DNA"/>
</dbReference>
<dbReference type="STRING" id="44689.Q554U6"/>
<name>Q554U6_DICDI</name>
<reference evidence="3 4" key="1">
    <citation type="journal article" date="2005" name="Nature">
        <title>The genome of the social amoeba Dictyostelium discoideum.</title>
        <authorList>
            <consortium name="The Dictyostelium discoideum Sequencing Consortium"/>
            <person name="Eichinger L."/>
            <person name="Pachebat J.A."/>
            <person name="Glockner G."/>
            <person name="Rajandream M.A."/>
            <person name="Sucgang R."/>
            <person name="Berriman M."/>
            <person name="Song J."/>
            <person name="Olsen R."/>
            <person name="Szafranski K."/>
            <person name="Xu Q."/>
            <person name="Tunggal B."/>
            <person name="Kummerfeld S."/>
            <person name="Madera M."/>
            <person name="Konfortov B.A."/>
            <person name="Rivero F."/>
            <person name="Bankier A.T."/>
            <person name="Lehmann R."/>
            <person name="Hamlin N."/>
            <person name="Davies R."/>
            <person name="Gaudet P."/>
            <person name="Fey P."/>
            <person name="Pilcher K."/>
            <person name="Chen G."/>
            <person name="Saunders D."/>
            <person name="Sodergren E."/>
            <person name="Davis P."/>
            <person name="Kerhornou A."/>
            <person name="Nie X."/>
            <person name="Hall N."/>
            <person name="Anjard C."/>
            <person name="Hemphill L."/>
            <person name="Bason N."/>
            <person name="Farbrother P."/>
            <person name="Desany B."/>
            <person name="Just E."/>
            <person name="Morio T."/>
            <person name="Rost R."/>
            <person name="Churcher C."/>
            <person name="Cooper J."/>
            <person name="Haydock S."/>
            <person name="van Driessche N."/>
            <person name="Cronin A."/>
            <person name="Goodhead I."/>
            <person name="Muzny D."/>
            <person name="Mourier T."/>
            <person name="Pain A."/>
            <person name="Lu M."/>
            <person name="Harper D."/>
            <person name="Lindsay R."/>
            <person name="Hauser H."/>
            <person name="James K."/>
            <person name="Quiles M."/>
            <person name="Madan Babu M."/>
            <person name="Saito T."/>
            <person name="Buchrieser C."/>
            <person name="Wardroper A."/>
            <person name="Felder M."/>
            <person name="Thangavelu M."/>
            <person name="Johnson D."/>
            <person name="Knights A."/>
            <person name="Loulseged H."/>
            <person name="Mungall K."/>
            <person name="Oliver K."/>
            <person name="Price C."/>
            <person name="Quail M.A."/>
            <person name="Urushihara H."/>
            <person name="Hernandez J."/>
            <person name="Rabbinowitsch E."/>
            <person name="Steffen D."/>
            <person name="Sanders M."/>
            <person name="Ma J."/>
            <person name="Kohara Y."/>
            <person name="Sharp S."/>
            <person name="Simmonds M."/>
            <person name="Spiegler S."/>
            <person name="Tivey A."/>
            <person name="Sugano S."/>
            <person name="White B."/>
            <person name="Walker D."/>
            <person name="Woodward J."/>
            <person name="Winckler T."/>
            <person name="Tanaka Y."/>
            <person name="Shaulsky G."/>
            <person name="Schleicher M."/>
            <person name="Weinstock G."/>
            <person name="Rosenthal A."/>
            <person name="Cox E.C."/>
            <person name="Chisholm R.L."/>
            <person name="Gibbs R."/>
            <person name="Loomis W.F."/>
            <person name="Platzer M."/>
            <person name="Kay R.R."/>
            <person name="Williams J."/>
            <person name="Dear P.H."/>
            <person name="Noegel A.A."/>
            <person name="Barrell B."/>
            <person name="Kuspa A."/>
        </authorList>
    </citation>
    <scope>NUCLEOTIDE SEQUENCE [LARGE SCALE GENOMIC DNA]</scope>
    <source>
        <strain evidence="3 4">AX4</strain>
    </source>
</reference>
<dbReference type="Pfam" id="PF02214">
    <property type="entry name" value="BTB_2"/>
    <property type="match status" value="1"/>
</dbReference>
<dbReference type="PANTHER" id="PTHR14958">
    <property type="entry name" value="POTASSIUM CHANNEL TETRAMERISATION DOMAIN CONTAINING PROTEIN"/>
    <property type="match status" value="1"/>
</dbReference>
<feature type="domain" description="DUSP" evidence="2">
    <location>
        <begin position="267"/>
        <end position="385"/>
    </location>
</feature>
<dbReference type="Pfam" id="PF06337">
    <property type="entry name" value="DUSP"/>
    <property type="match status" value="1"/>
</dbReference>
<dbReference type="GO" id="GO:0004843">
    <property type="term" value="F:cysteine-type deubiquitinase activity"/>
    <property type="evidence" value="ECO:0007669"/>
    <property type="project" value="InterPro"/>
</dbReference>
<dbReference type="Gene3D" id="3.30.710.10">
    <property type="entry name" value="Potassium Channel Kv1.1, Chain A"/>
    <property type="match status" value="1"/>
</dbReference>
<feature type="compositionally biased region" description="Pro residues" evidence="1">
    <location>
        <begin position="102"/>
        <end position="118"/>
    </location>
</feature>
<dbReference type="GO" id="GO:0051260">
    <property type="term" value="P:protein homooligomerization"/>
    <property type="evidence" value="ECO:0007669"/>
    <property type="project" value="InterPro"/>
</dbReference>
<dbReference type="Proteomes" id="UP000002195">
    <property type="component" value="Unassembled WGS sequence"/>
</dbReference>
<dbReference type="GO" id="GO:0031463">
    <property type="term" value="C:Cul3-RING ubiquitin ligase complex"/>
    <property type="evidence" value="ECO:0000318"/>
    <property type="project" value="GO_Central"/>
</dbReference>
<dbReference type="InParanoid" id="Q554U6"/>
<dbReference type="VEuPathDB" id="AmoebaDB:DDB_G0274961"/>
<evidence type="ECO:0000256" key="1">
    <source>
        <dbReference type="SAM" id="MobiDB-lite"/>
    </source>
</evidence>
<keyword evidence="4" id="KW-1185">Reference proteome</keyword>
<proteinExistence type="predicted"/>
<dbReference type="PANTHER" id="PTHR14958:SF30">
    <property type="entry name" value="DUSP DOMAIN-CONTAINING PROTEIN"/>
    <property type="match status" value="1"/>
</dbReference>
<dbReference type="GeneID" id="8619656"/>
<dbReference type="SUPFAM" id="SSF54695">
    <property type="entry name" value="POZ domain"/>
    <property type="match status" value="1"/>
</dbReference>
<organism evidence="3 4">
    <name type="scientific">Dictyostelium discoideum</name>
    <name type="common">Social amoeba</name>
    <dbReference type="NCBI Taxonomy" id="44689"/>
    <lineage>
        <taxon>Eukaryota</taxon>
        <taxon>Amoebozoa</taxon>
        <taxon>Evosea</taxon>
        <taxon>Eumycetozoa</taxon>
        <taxon>Dictyostelia</taxon>
        <taxon>Dictyosteliales</taxon>
        <taxon>Dictyosteliaceae</taxon>
        <taxon>Dictyostelium</taxon>
    </lineage>
</organism>
<feature type="compositionally biased region" description="Low complexity" evidence="1">
    <location>
        <begin position="145"/>
        <end position="159"/>
    </location>
</feature>
<dbReference type="InterPro" id="IPR003131">
    <property type="entry name" value="T1-type_BTB"/>
</dbReference>
<dbReference type="GO" id="GO:0043161">
    <property type="term" value="P:proteasome-mediated ubiquitin-dependent protein catabolic process"/>
    <property type="evidence" value="ECO:0000318"/>
    <property type="project" value="GO_Central"/>
</dbReference>
<dbReference type="InterPro" id="IPR011333">
    <property type="entry name" value="SKP1/BTB/POZ_sf"/>
</dbReference>
<dbReference type="eggNOG" id="ENOG502RFQM">
    <property type="taxonomic scope" value="Eukaryota"/>
</dbReference>
<dbReference type="SUPFAM" id="SSF143791">
    <property type="entry name" value="DUSP-like"/>
    <property type="match status" value="1"/>
</dbReference>
<dbReference type="HOGENOM" id="CLU_682286_0_0_1"/>
<dbReference type="SMR" id="Q554U6"/>
<dbReference type="AlphaFoldDB" id="Q554U6"/>
<dbReference type="KEGG" id="ddi:DDB_G0274961"/>
<dbReference type="FunCoup" id="Q554U6">
    <property type="interactions" value="11"/>
</dbReference>
<dbReference type="OMA" id="HWVRIKV"/>